<evidence type="ECO:0000313" key="4">
    <source>
        <dbReference type="EMBL" id="WGW13702.1"/>
    </source>
</evidence>
<reference evidence="4 5" key="1">
    <citation type="submission" date="2023-05" db="EMBL/GenBank/DDBJ databases">
        <title>Lithophilousrod everest ZFBP1038 complete genpme.</title>
        <authorList>
            <person name="Tian M."/>
        </authorList>
    </citation>
    <scope>NUCLEOTIDE SEQUENCE [LARGE SCALE GENOMIC DNA]</scope>
    <source>
        <strain evidence="4 5">ZFBP1038</strain>
    </source>
</reference>
<dbReference type="InterPro" id="IPR002711">
    <property type="entry name" value="HNH"/>
</dbReference>
<organism evidence="4 5">
    <name type="scientific">Saxibacter everestensis</name>
    <dbReference type="NCBI Taxonomy" id="2909229"/>
    <lineage>
        <taxon>Bacteria</taxon>
        <taxon>Bacillati</taxon>
        <taxon>Actinomycetota</taxon>
        <taxon>Actinomycetes</taxon>
        <taxon>Micrococcales</taxon>
        <taxon>Brevibacteriaceae</taxon>
        <taxon>Saxibacter</taxon>
    </lineage>
</organism>
<feature type="region of interest" description="Disordered" evidence="2">
    <location>
        <begin position="244"/>
        <end position="349"/>
    </location>
</feature>
<dbReference type="InterPro" id="IPR003615">
    <property type="entry name" value="HNH_nuc"/>
</dbReference>
<protein>
    <submittedName>
        <fullName evidence="4">DUF222 domain-containing protein</fullName>
    </submittedName>
</protein>
<proteinExistence type="inferred from homology"/>
<dbReference type="Proteomes" id="UP001209083">
    <property type="component" value="Chromosome"/>
</dbReference>
<name>A0ABY8QXG2_9MICO</name>
<dbReference type="Pfam" id="PF02720">
    <property type="entry name" value="DUF222"/>
    <property type="match status" value="2"/>
</dbReference>
<dbReference type="Pfam" id="PF01844">
    <property type="entry name" value="HNH"/>
    <property type="match status" value="1"/>
</dbReference>
<evidence type="ECO:0000259" key="3">
    <source>
        <dbReference type="SMART" id="SM00507"/>
    </source>
</evidence>
<evidence type="ECO:0000256" key="2">
    <source>
        <dbReference type="SAM" id="MobiDB-lite"/>
    </source>
</evidence>
<feature type="domain" description="HNH nuclease" evidence="3">
    <location>
        <begin position="470"/>
        <end position="522"/>
    </location>
</feature>
<feature type="compositionally biased region" description="Low complexity" evidence="2">
    <location>
        <begin position="309"/>
        <end position="320"/>
    </location>
</feature>
<dbReference type="InterPro" id="IPR003870">
    <property type="entry name" value="DUF222"/>
</dbReference>
<accession>A0ABY8QXG2</accession>
<sequence length="564" mass="58552">MDSNRESHTDDMVERANGVAAAVGAVFSSGELARAGDREVLAIADAVEAASRRLGALQVQLAGEIESRSIADRRGQRGTVPLLRDRLRITASEAKRRLDVAAATATQRSLTGTPLAPACPSTAGALHDGRLSIDAAKVLAEKLSVIREKAETADDDILAGRAPAEITAQAEEYLVAQAEGYDPGFVAQCGARWITLLDPDGVRPSAAEIRLEHGLWFGTPRRNGLVPFRGAMTQIQHETLLSAAGPATSPRHRNGSDEECQPGRTNEQSVAFKPGAEGTVGADGVRPGAVGGVVQQASGSEPVVGGGQPNAVGGPAPVGGTTDGGVGETAPAGECQPEGRVGETAPASGADTGVATTVCCEPDMGGDAADAGGEDQRTYQHKLLDELIACCSTALKSGTVGGSDATIMVSIDYETLYEKASGHGLLSHTGPIGVSTVRRLACDAAMIPVVLGGAGQVLDVGTARRLFTPAQRRAIIARDGGCIMPGCTAPPSWCIVHHVDFHSEGGPTSIANGALLCDHDHGVIHAGDWTVIMQEGIPWVIPPRWVDPRRTPRRNHYHRPPPLE</sequence>
<dbReference type="EMBL" id="CP090958">
    <property type="protein sequence ID" value="WGW13702.1"/>
    <property type="molecule type" value="Genomic_DNA"/>
</dbReference>
<evidence type="ECO:0000256" key="1">
    <source>
        <dbReference type="ARBA" id="ARBA00023450"/>
    </source>
</evidence>
<evidence type="ECO:0000313" key="5">
    <source>
        <dbReference type="Proteomes" id="UP001209083"/>
    </source>
</evidence>
<feature type="compositionally biased region" description="Low complexity" evidence="2">
    <location>
        <begin position="280"/>
        <end position="294"/>
    </location>
</feature>
<comment type="similarity">
    <text evidence="1">Belongs to the Rv1128c/1148c/1588c/1702c/1945/3466 family.</text>
</comment>
<keyword evidence="5" id="KW-1185">Reference proteome</keyword>
<dbReference type="RefSeq" id="WP_349640525.1">
    <property type="nucleotide sequence ID" value="NZ_CP090958.1"/>
</dbReference>
<dbReference type="SMART" id="SM00507">
    <property type="entry name" value="HNHc"/>
    <property type="match status" value="1"/>
</dbReference>
<gene>
    <name evidence="4" type="ORF">LWF01_08075</name>
</gene>
<dbReference type="CDD" id="cd00085">
    <property type="entry name" value="HNHc"/>
    <property type="match status" value="1"/>
</dbReference>